<reference evidence="7 8" key="1">
    <citation type="submission" date="2019-07" db="EMBL/GenBank/DDBJ databases">
        <title>Genomes of Cafeteria roenbergensis.</title>
        <authorList>
            <person name="Fischer M.G."/>
            <person name="Hackl T."/>
            <person name="Roman M."/>
        </authorList>
    </citation>
    <scope>NUCLEOTIDE SEQUENCE [LARGE SCALE GENOMIC DNA]</scope>
    <source>
        <strain evidence="7 8">BVI</strain>
    </source>
</reference>
<sequence>MESDFPTLPRIAEKPEFHQPATRHAAASACSMAIGSAEFARMPFPEKLYHVLEDPAFRIASTSVDEFTTSILPLLCKSNSMCSLVRQLNAYSFQKVGKSDEVVFKHEGFVRGNADLSHMKRRKPRKRRPASAGGNDDADEDDDQSPAKAAPASPAAASSPLAHGPASSAAPASGVRDASAHVAHGAAAAAESAPSRPDPVMRDMLIAALGCLQDMAAAMRHVATAGAQPDATAGSLRATSVTSSISSARALRRFIDDASSSMPPGLRRTLPRPSGGVGGSALSSPTQDLEAADRLLSGIIAAVATNRVGGGAQGGSAAGGDGPRSAADHPLLGGVGIGLAGSRTARGEETYSSVKDESLLLDEGWEDGHSRRRRGDADAEARLQAARARGDCDRKSSEEGASTAARRDTAGGCGSVVSGCGGAGADGWAAGGAASSWAAGSAAGSVTDDRYSRSCSISVHSGNTTQSADGRTGQQAGPAAGRSSQPQAGFGGRGGAGEAAYDGGNMFAAEGADQLPPLVMEEGLGSMDMDDLLSVDGDQLTGGA</sequence>
<keyword evidence="2" id="KW-0238">DNA-binding</keyword>
<evidence type="ECO:0000256" key="4">
    <source>
        <dbReference type="RuleBase" id="RU004020"/>
    </source>
</evidence>
<proteinExistence type="inferred from homology"/>
<feature type="compositionally biased region" description="Low complexity" evidence="5">
    <location>
        <begin position="146"/>
        <end position="173"/>
    </location>
</feature>
<evidence type="ECO:0000313" key="8">
    <source>
        <dbReference type="Proteomes" id="UP000323011"/>
    </source>
</evidence>
<evidence type="ECO:0000259" key="6">
    <source>
        <dbReference type="SMART" id="SM00415"/>
    </source>
</evidence>
<feature type="region of interest" description="Disordered" evidence="5">
    <location>
        <begin position="258"/>
        <end position="285"/>
    </location>
</feature>
<dbReference type="GO" id="GO:0003700">
    <property type="term" value="F:DNA-binding transcription factor activity"/>
    <property type="evidence" value="ECO:0007669"/>
    <property type="project" value="InterPro"/>
</dbReference>
<dbReference type="GO" id="GO:0043565">
    <property type="term" value="F:sequence-specific DNA binding"/>
    <property type="evidence" value="ECO:0007669"/>
    <property type="project" value="InterPro"/>
</dbReference>
<dbReference type="PANTHER" id="PTHR10015">
    <property type="entry name" value="HEAT SHOCK TRANSCRIPTION FACTOR"/>
    <property type="match status" value="1"/>
</dbReference>
<feature type="domain" description="HSF-type DNA-binding" evidence="6">
    <location>
        <begin position="40"/>
        <end position="122"/>
    </location>
</feature>
<evidence type="ECO:0000256" key="3">
    <source>
        <dbReference type="ARBA" id="ARBA00023242"/>
    </source>
</evidence>
<comment type="similarity">
    <text evidence="4">Belongs to the HSF family.</text>
</comment>
<feature type="region of interest" description="Disordered" evidence="5">
    <location>
        <begin position="310"/>
        <end position="330"/>
    </location>
</feature>
<feature type="region of interest" description="Disordered" evidence="5">
    <location>
        <begin position="457"/>
        <end position="503"/>
    </location>
</feature>
<name>A0A5A8C3X0_CAFRO</name>
<dbReference type="EMBL" id="VLTN01000061">
    <property type="protein sequence ID" value="KAA0147756.1"/>
    <property type="molecule type" value="Genomic_DNA"/>
</dbReference>
<dbReference type="Gene3D" id="1.10.10.10">
    <property type="entry name" value="Winged helix-like DNA-binding domain superfamily/Winged helix DNA-binding domain"/>
    <property type="match status" value="1"/>
</dbReference>
<keyword evidence="8" id="KW-1185">Reference proteome</keyword>
<gene>
    <name evidence="7" type="ORF">FNF29_07101</name>
</gene>
<evidence type="ECO:0000256" key="2">
    <source>
        <dbReference type="ARBA" id="ARBA00023125"/>
    </source>
</evidence>
<feature type="compositionally biased region" description="Basic residues" evidence="5">
    <location>
        <begin position="119"/>
        <end position="129"/>
    </location>
</feature>
<dbReference type="InterPro" id="IPR036390">
    <property type="entry name" value="WH_DNA-bd_sf"/>
</dbReference>
<organism evidence="7 8">
    <name type="scientific">Cafeteria roenbergensis</name>
    <name type="common">Marine flagellate</name>
    <dbReference type="NCBI Taxonomy" id="33653"/>
    <lineage>
        <taxon>Eukaryota</taxon>
        <taxon>Sar</taxon>
        <taxon>Stramenopiles</taxon>
        <taxon>Bigyra</taxon>
        <taxon>Opalozoa</taxon>
        <taxon>Bicosoecida</taxon>
        <taxon>Cafeteriaceae</taxon>
        <taxon>Cafeteria</taxon>
    </lineage>
</organism>
<feature type="region of interest" description="Disordered" evidence="5">
    <location>
        <begin position="115"/>
        <end position="177"/>
    </location>
</feature>
<feature type="region of interest" description="Disordered" evidence="5">
    <location>
        <begin position="367"/>
        <end position="411"/>
    </location>
</feature>
<feature type="compositionally biased region" description="Gly residues" evidence="5">
    <location>
        <begin position="310"/>
        <end position="322"/>
    </location>
</feature>
<comment type="caution">
    <text evidence="7">The sequence shown here is derived from an EMBL/GenBank/DDBJ whole genome shotgun (WGS) entry which is preliminary data.</text>
</comment>
<dbReference type="SUPFAM" id="SSF46785">
    <property type="entry name" value="Winged helix' DNA-binding domain"/>
    <property type="match status" value="1"/>
</dbReference>
<comment type="subcellular location">
    <subcellularLocation>
        <location evidence="1">Nucleus</location>
    </subcellularLocation>
</comment>
<dbReference type="PANTHER" id="PTHR10015:SF427">
    <property type="entry name" value="HEAT SHOCK FACTOR PROTEIN"/>
    <property type="match status" value="1"/>
</dbReference>
<dbReference type="AlphaFoldDB" id="A0A5A8C3X0"/>
<protein>
    <recommendedName>
        <fullName evidence="6">HSF-type DNA-binding domain-containing protein</fullName>
    </recommendedName>
</protein>
<feature type="compositionally biased region" description="Basic and acidic residues" evidence="5">
    <location>
        <begin position="388"/>
        <end position="398"/>
    </location>
</feature>
<dbReference type="Proteomes" id="UP000323011">
    <property type="component" value="Unassembled WGS sequence"/>
</dbReference>
<evidence type="ECO:0000256" key="1">
    <source>
        <dbReference type="ARBA" id="ARBA00004123"/>
    </source>
</evidence>
<evidence type="ECO:0000256" key="5">
    <source>
        <dbReference type="SAM" id="MobiDB-lite"/>
    </source>
</evidence>
<keyword evidence="3" id="KW-0539">Nucleus</keyword>
<dbReference type="Pfam" id="PF00447">
    <property type="entry name" value="HSF_DNA-bind"/>
    <property type="match status" value="1"/>
</dbReference>
<dbReference type="SMART" id="SM00415">
    <property type="entry name" value="HSF"/>
    <property type="match status" value="1"/>
</dbReference>
<dbReference type="InterPro" id="IPR036388">
    <property type="entry name" value="WH-like_DNA-bd_sf"/>
</dbReference>
<dbReference type="InterPro" id="IPR000232">
    <property type="entry name" value="HSF_DNA-bd"/>
</dbReference>
<feature type="compositionally biased region" description="Polar residues" evidence="5">
    <location>
        <begin position="457"/>
        <end position="475"/>
    </location>
</feature>
<dbReference type="GO" id="GO:0005634">
    <property type="term" value="C:nucleus"/>
    <property type="evidence" value="ECO:0007669"/>
    <property type="project" value="UniProtKB-SubCell"/>
</dbReference>
<evidence type="ECO:0000313" key="7">
    <source>
        <dbReference type="EMBL" id="KAA0147756.1"/>
    </source>
</evidence>
<accession>A0A5A8C3X0</accession>